<dbReference type="Proteomes" id="UP000237968">
    <property type="component" value="Unassembled WGS sequence"/>
</dbReference>
<dbReference type="InterPro" id="IPR014094">
    <property type="entry name" value="LpoB"/>
</dbReference>
<dbReference type="AlphaFoldDB" id="A0A2S9XBN5"/>
<dbReference type="RefSeq" id="WP_106395770.1">
    <property type="nucleotide sequence ID" value="NZ_PVNK01000288.1"/>
</dbReference>
<name>A0A2S9XBN5_9BACT</name>
<organism evidence="1 2">
    <name type="scientific">Enhygromyxa salina</name>
    <dbReference type="NCBI Taxonomy" id="215803"/>
    <lineage>
        <taxon>Bacteria</taxon>
        <taxon>Pseudomonadati</taxon>
        <taxon>Myxococcota</taxon>
        <taxon>Polyangia</taxon>
        <taxon>Nannocystales</taxon>
        <taxon>Nannocystaceae</taxon>
        <taxon>Enhygromyxa</taxon>
    </lineage>
</organism>
<reference evidence="1 2" key="1">
    <citation type="submission" date="2018-03" db="EMBL/GenBank/DDBJ databases">
        <title>Draft Genome Sequences of the Obligatory Marine Myxobacteria Enhygromyxa salina SWB005.</title>
        <authorList>
            <person name="Poehlein A."/>
            <person name="Moghaddam J.A."/>
            <person name="Harms H."/>
            <person name="Alanjari M."/>
            <person name="Koenig G.M."/>
            <person name="Daniel R."/>
            <person name="Schaeberle T.F."/>
        </authorList>
    </citation>
    <scope>NUCLEOTIDE SEQUENCE [LARGE SCALE GENOMIC DNA]</scope>
    <source>
        <strain evidence="1 2">SWB005</strain>
    </source>
</reference>
<comment type="caution">
    <text evidence="1">The sequence shown here is derived from an EMBL/GenBank/DDBJ whole genome shotgun (WGS) entry which is preliminary data.</text>
</comment>
<dbReference type="OrthoDB" id="5503427at2"/>
<sequence length="209" mass="22916">MNHASVFRSSLCLVLLTGVAAGTLGCKPKAVRGGPGTENPNLDEGALSTTLDRKDINYLVDENLEAMFASAWWARDVQGSMADPPVVAIWPIKNATSMHLDDQMLTLLSQIETTMVNSGAVSVVSRERQAEMVAEAQLQNSDLFDPATAARLGAQLGAKYYITGKVTSTEERFNKERRVQYSLFIQVIEVETSVVKFQFTSERSKAIVR</sequence>
<dbReference type="EMBL" id="PVNK01000288">
    <property type="protein sequence ID" value="PRP90274.1"/>
    <property type="molecule type" value="Genomic_DNA"/>
</dbReference>
<dbReference type="Gene3D" id="3.40.50.10610">
    <property type="entry name" value="ABC-type transport auxiliary lipoprotein component"/>
    <property type="match status" value="1"/>
</dbReference>
<proteinExistence type="predicted"/>
<dbReference type="Pfam" id="PF13036">
    <property type="entry name" value="LpoB"/>
    <property type="match status" value="1"/>
</dbReference>
<gene>
    <name evidence="1" type="ORF">ENSA5_66180</name>
</gene>
<evidence type="ECO:0000313" key="1">
    <source>
        <dbReference type="EMBL" id="PRP90274.1"/>
    </source>
</evidence>
<evidence type="ECO:0000313" key="2">
    <source>
        <dbReference type="Proteomes" id="UP000237968"/>
    </source>
</evidence>
<keyword evidence="2" id="KW-1185">Reference proteome</keyword>
<protein>
    <submittedName>
        <fullName evidence="1">Curli production assembly/transport component CsgG</fullName>
    </submittedName>
</protein>
<accession>A0A2S9XBN5</accession>